<feature type="region of interest" description="Disordered" evidence="1">
    <location>
        <begin position="1"/>
        <end position="20"/>
    </location>
</feature>
<proteinExistence type="predicted"/>
<dbReference type="Proteomes" id="UP000006906">
    <property type="component" value="Chromosome 4"/>
</dbReference>
<evidence type="ECO:0000313" key="2">
    <source>
        <dbReference type="EMBL" id="PNW83938.1"/>
    </source>
</evidence>
<protein>
    <submittedName>
        <fullName evidence="2">Uncharacterized protein</fullName>
    </submittedName>
</protein>
<dbReference type="EMBL" id="CM008965">
    <property type="protein sequence ID" value="PNW83938.1"/>
    <property type="molecule type" value="Genomic_DNA"/>
</dbReference>
<organism evidence="2 3">
    <name type="scientific">Chlamydomonas reinhardtii</name>
    <name type="common">Chlamydomonas smithii</name>
    <dbReference type="NCBI Taxonomy" id="3055"/>
    <lineage>
        <taxon>Eukaryota</taxon>
        <taxon>Viridiplantae</taxon>
        <taxon>Chlorophyta</taxon>
        <taxon>core chlorophytes</taxon>
        <taxon>Chlorophyceae</taxon>
        <taxon>CS clade</taxon>
        <taxon>Chlamydomonadales</taxon>
        <taxon>Chlamydomonadaceae</taxon>
        <taxon>Chlamydomonas</taxon>
    </lineage>
</organism>
<dbReference type="AlphaFoldDB" id="A0A2K3DTT1"/>
<dbReference type="GeneID" id="5724269"/>
<gene>
    <name evidence="2" type="ORF">CHLRE_04g214801v5</name>
</gene>
<accession>A0A2K3DTT1</accession>
<dbReference type="Gramene" id="PNW83938">
    <property type="protein sequence ID" value="PNW83938"/>
    <property type="gene ID" value="CHLRE_04g214801v5"/>
</dbReference>
<dbReference type="RefSeq" id="XP_042925113.1">
    <property type="nucleotide sequence ID" value="XM_043061675.1"/>
</dbReference>
<keyword evidence="3" id="KW-1185">Reference proteome</keyword>
<reference evidence="2 3" key="1">
    <citation type="journal article" date="2007" name="Science">
        <title>The Chlamydomonas genome reveals the evolution of key animal and plant functions.</title>
        <authorList>
            <person name="Merchant S.S."/>
            <person name="Prochnik S.E."/>
            <person name="Vallon O."/>
            <person name="Harris E.H."/>
            <person name="Karpowicz S.J."/>
            <person name="Witman G.B."/>
            <person name="Terry A."/>
            <person name="Salamov A."/>
            <person name="Fritz-Laylin L.K."/>
            <person name="Marechal-Drouard L."/>
            <person name="Marshall W.F."/>
            <person name="Qu L.H."/>
            <person name="Nelson D.R."/>
            <person name="Sanderfoot A.A."/>
            <person name="Spalding M.H."/>
            <person name="Kapitonov V.V."/>
            <person name="Ren Q."/>
            <person name="Ferris P."/>
            <person name="Lindquist E."/>
            <person name="Shapiro H."/>
            <person name="Lucas S.M."/>
            <person name="Grimwood J."/>
            <person name="Schmutz J."/>
            <person name="Cardol P."/>
            <person name="Cerutti H."/>
            <person name="Chanfreau G."/>
            <person name="Chen C.L."/>
            <person name="Cognat V."/>
            <person name="Croft M.T."/>
            <person name="Dent R."/>
            <person name="Dutcher S."/>
            <person name="Fernandez E."/>
            <person name="Fukuzawa H."/>
            <person name="Gonzalez-Ballester D."/>
            <person name="Gonzalez-Halphen D."/>
            <person name="Hallmann A."/>
            <person name="Hanikenne M."/>
            <person name="Hippler M."/>
            <person name="Inwood W."/>
            <person name="Jabbari K."/>
            <person name="Kalanon M."/>
            <person name="Kuras R."/>
            <person name="Lefebvre P.A."/>
            <person name="Lemaire S.D."/>
            <person name="Lobanov A.V."/>
            <person name="Lohr M."/>
            <person name="Manuell A."/>
            <person name="Meier I."/>
            <person name="Mets L."/>
            <person name="Mittag M."/>
            <person name="Mittelmeier T."/>
            <person name="Moroney J.V."/>
            <person name="Moseley J."/>
            <person name="Napoli C."/>
            <person name="Nedelcu A.M."/>
            <person name="Niyogi K."/>
            <person name="Novoselov S.V."/>
            <person name="Paulsen I.T."/>
            <person name="Pazour G."/>
            <person name="Purton S."/>
            <person name="Ral J.P."/>
            <person name="Riano-Pachon D.M."/>
            <person name="Riekhof W."/>
            <person name="Rymarquis L."/>
            <person name="Schroda M."/>
            <person name="Stern D."/>
            <person name="Umen J."/>
            <person name="Willows R."/>
            <person name="Wilson N."/>
            <person name="Zimmer S.L."/>
            <person name="Allmer J."/>
            <person name="Balk J."/>
            <person name="Bisova K."/>
            <person name="Chen C.J."/>
            <person name="Elias M."/>
            <person name="Gendler K."/>
            <person name="Hauser C."/>
            <person name="Lamb M.R."/>
            <person name="Ledford H."/>
            <person name="Long J.C."/>
            <person name="Minagawa J."/>
            <person name="Page M.D."/>
            <person name="Pan J."/>
            <person name="Pootakham W."/>
            <person name="Roje S."/>
            <person name="Rose A."/>
            <person name="Stahlberg E."/>
            <person name="Terauchi A.M."/>
            <person name="Yang P."/>
            <person name="Ball S."/>
            <person name="Bowler C."/>
            <person name="Dieckmann C.L."/>
            <person name="Gladyshev V.N."/>
            <person name="Green P."/>
            <person name="Jorgensen R."/>
            <person name="Mayfield S."/>
            <person name="Mueller-Roeber B."/>
            <person name="Rajamani S."/>
            <person name="Sayre R.T."/>
            <person name="Brokstein P."/>
            <person name="Dubchak I."/>
            <person name="Goodstein D."/>
            <person name="Hornick L."/>
            <person name="Huang Y.W."/>
            <person name="Jhaveri J."/>
            <person name="Luo Y."/>
            <person name="Martinez D."/>
            <person name="Ngau W.C."/>
            <person name="Otillar B."/>
            <person name="Poliakov A."/>
            <person name="Porter A."/>
            <person name="Szajkowski L."/>
            <person name="Werner G."/>
            <person name="Zhou K."/>
            <person name="Grigoriev I.V."/>
            <person name="Rokhsar D.S."/>
            <person name="Grossman A.R."/>
        </authorList>
    </citation>
    <scope>NUCLEOTIDE SEQUENCE [LARGE SCALE GENOMIC DNA]</scope>
    <source>
        <strain evidence="3">CC-503</strain>
        <strain evidence="2">CC-503 cw92 mt+</strain>
    </source>
</reference>
<sequence length="74" mass="7734">MARVARRRRPAAGGVGGVGHAPACAATRSAGVQPLRHSGERDVNSACNMLLLLLHVSNRTTGRRCSVGAMEVEL</sequence>
<name>A0A2K3DTT1_CHLRE</name>
<dbReference type="EMBL" id="CM008965">
    <property type="protein sequence ID" value="PNW83937.1"/>
    <property type="molecule type" value="Genomic_DNA"/>
</dbReference>
<reference evidence="2" key="2">
    <citation type="submission" date="2017-07" db="EMBL/GenBank/DDBJ databases">
        <title>WGS assembly of Chlamydomonas reinhardtii.</title>
        <authorList>
            <consortium name="Chlamydomonas Annotation Team"/>
            <consortium name="JGI Annotation Team"/>
            <person name="Merchant S.S."/>
            <person name="Prochnik S.E."/>
            <person name="Vallon O."/>
            <person name="Harris E.H."/>
            <person name="Karpowicz S.J."/>
            <person name="Witman G.B."/>
            <person name="Terry A."/>
            <person name="Salamov A."/>
            <person name="Fritz-Laylin L.K."/>
            <person name="Marechal-Drouard L."/>
            <person name="Marshall W.F."/>
            <person name="Qu L.H."/>
            <person name="Nelson D.R."/>
            <person name="Sanderfoot A.A."/>
            <person name="Spalding M.H."/>
            <person name="Kapitonov V.V."/>
            <person name="Ren Q."/>
            <person name="Ferris P."/>
            <person name="Lindquist E."/>
            <person name="Shapiro H."/>
            <person name="Lucas S.M."/>
            <person name="Grimwood J."/>
            <person name="Schmutz J."/>
            <person name="Grigoriev I.V."/>
            <person name="Rokhsar D.S."/>
        </authorList>
    </citation>
    <scope>NUCLEOTIDE SEQUENCE</scope>
    <source>
        <strain evidence="2">CC-503 cw92 mt+</strain>
    </source>
</reference>
<evidence type="ECO:0000313" key="3">
    <source>
        <dbReference type="Proteomes" id="UP000006906"/>
    </source>
</evidence>
<feature type="compositionally biased region" description="Basic residues" evidence="1">
    <location>
        <begin position="1"/>
        <end position="10"/>
    </location>
</feature>
<dbReference type="ExpressionAtlas" id="A0A2K3DTT1">
    <property type="expression patterns" value="baseline and differential"/>
</dbReference>
<dbReference type="Gramene" id="PNW83937">
    <property type="protein sequence ID" value="PNW83937"/>
    <property type="gene ID" value="CHLRE_04g214801v5"/>
</dbReference>
<dbReference type="RefSeq" id="XP_042925112.1">
    <property type="nucleotide sequence ID" value="XM_043061674.1"/>
</dbReference>
<evidence type="ECO:0000256" key="1">
    <source>
        <dbReference type="SAM" id="MobiDB-lite"/>
    </source>
</evidence>